<dbReference type="Gene3D" id="3.40.50.1820">
    <property type="entry name" value="alpha/beta hydrolase"/>
    <property type="match status" value="1"/>
</dbReference>
<evidence type="ECO:0000256" key="4">
    <source>
        <dbReference type="ARBA" id="ARBA00022670"/>
    </source>
</evidence>
<dbReference type="InterPro" id="IPR023302">
    <property type="entry name" value="Pept_S9A_N"/>
</dbReference>
<dbReference type="InterPro" id="IPR029058">
    <property type="entry name" value="AB_hydrolase_fold"/>
</dbReference>
<keyword evidence="4" id="KW-0645">Protease</keyword>
<comment type="catalytic activity">
    <reaction evidence="1">
        <text>Hydrolysis of Pro-|-Xaa &gt;&gt; Ala-|-Xaa in oligopeptides.</text>
        <dbReference type="EC" id="3.4.21.26"/>
    </reaction>
</comment>
<dbReference type="PRINTS" id="PR00862">
    <property type="entry name" value="PROLIGOPTASE"/>
</dbReference>
<dbReference type="PANTHER" id="PTHR42881">
    <property type="entry name" value="PROLYL ENDOPEPTIDASE"/>
    <property type="match status" value="1"/>
</dbReference>
<dbReference type="GO" id="GO:0006508">
    <property type="term" value="P:proteolysis"/>
    <property type="evidence" value="ECO:0007669"/>
    <property type="project" value="UniProtKB-KW"/>
</dbReference>
<dbReference type="EMBL" id="UOET01000361">
    <property type="protein sequence ID" value="VAW29400.1"/>
    <property type="molecule type" value="Genomic_DNA"/>
</dbReference>
<keyword evidence="6" id="KW-0720">Serine protease</keyword>
<dbReference type="GO" id="GO:0005829">
    <property type="term" value="C:cytosol"/>
    <property type="evidence" value="ECO:0007669"/>
    <property type="project" value="TreeGrafter"/>
</dbReference>
<proteinExistence type="inferred from homology"/>
<dbReference type="PANTHER" id="PTHR42881:SF2">
    <property type="entry name" value="PROLYL ENDOPEPTIDASE"/>
    <property type="match status" value="1"/>
</dbReference>
<evidence type="ECO:0000256" key="1">
    <source>
        <dbReference type="ARBA" id="ARBA00001070"/>
    </source>
</evidence>
<dbReference type="Pfam" id="PF00326">
    <property type="entry name" value="Peptidase_S9"/>
    <property type="match status" value="1"/>
</dbReference>
<dbReference type="InterPro" id="IPR051167">
    <property type="entry name" value="Prolyl_oligopep/macrocyclase"/>
</dbReference>
<dbReference type="EC" id="3.4.21.26" evidence="3"/>
<dbReference type="InterPro" id="IPR001375">
    <property type="entry name" value="Peptidase_S9_cat"/>
</dbReference>
<dbReference type="Gene3D" id="2.130.10.120">
    <property type="entry name" value="Prolyl oligopeptidase, N-terminal domain"/>
    <property type="match status" value="1"/>
</dbReference>
<sequence>MKKFLFGIVFLLAGMQLFAQKDKRIFAPKEVVVDTFFNKYIIRDPYSWLENVNSAQTRQWVKNENKLSKVVLAKASYRTNFFHDLEKYSPNRHRTPVKLGKYYFFYAWYDNTTVPALFYKRTIQGQPMLLVDPTTLTTKNSDIVMLQGYSVSKDSKYLAYLYNINGSDWRKIGVVNMETGKEIRDHLSGVKFSGLVWRGHGFYYSVFSQNGKFGVTSGEKVYYHRLGTLQKEDKLIFQRKNTAATFSYLITSNERFLVIEEKNRTTENEDIYYIDYQDKSPHIQPLITHIPDAFNILDYHNGKFIARSNFHANNGSIVMIDPAHPYRIQSIVPEYSQALLLRVMPFADRLVAVYQSNQHPILTVYNYSGKLLYTMKFPVSSTLSRFYGGYYDMETIFYFTSYTVPPVVYRFNLHNFKMELTARTEVHFNFKNIVYKEVEYPSKDSTMVPMILIYEKGLKRNGNNPTVLKAYGGFGVVSSGYFDAGIVNFIHHGGIFAFANIRGGGDKGSAWASDGRGLNKQNSFDDFIAAAEYLIREGYTNKEKLGATGASNGGLVVAVAAIERPHLFKVVVPEAAPLDMLRFEKFTVGHWLTGEYGSVADSVGFKNLLSYSPYQNIKDSINYPVMLVITADNDDRVPPFHSYKFVARLQNRSAQKNLILLKSRHNAGHYSGSTRNLTLRETADVYGFILYELTKKQKVK</sequence>
<dbReference type="SUPFAM" id="SSF50993">
    <property type="entry name" value="Peptidase/esterase 'gauge' domain"/>
    <property type="match status" value="1"/>
</dbReference>
<dbReference type="PROSITE" id="PS00708">
    <property type="entry name" value="PRO_ENDOPEP_SER"/>
    <property type="match status" value="1"/>
</dbReference>
<evidence type="ECO:0000256" key="2">
    <source>
        <dbReference type="ARBA" id="ARBA00005228"/>
    </source>
</evidence>
<evidence type="ECO:0000256" key="6">
    <source>
        <dbReference type="ARBA" id="ARBA00022825"/>
    </source>
</evidence>
<comment type="similarity">
    <text evidence="2">Belongs to the peptidase S9A family.</text>
</comment>
<dbReference type="Pfam" id="PF02897">
    <property type="entry name" value="Peptidase_S9_N"/>
    <property type="match status" value="1"/>
</dbReference>
<feature type="domain" description="Peptidase S9A N-terminal" evidence="8">
    <location>
        <begin position="29"/>
        <end position="421"/>
    </location>
</feature>
<evidence type="ECO:0000256" key="3">
    <source>
        <dbReference type="ARBA" id="ARBA00011897"/>
    </source>
</evidence>
<evidence type="ECO:0000256" key="5">
    <source>
        <dbReference type="ARBA" id="ARBA00022801"/>
    </source>
</evidence>
<reference evidence="9" key="1">
    <citation type="submission" date="2018-06" db="EMBL/GenBank/DDBJ databases">
        <authorList>
            <person name="Zhirakovskaya E."/>
        </authorList>
    </citation>
    <scope>NUCLEOTIDE SEQUENCE</scope>
</reference>
<dbReference type="GO" id="GO:0004252">
    <property type="term" value="F:serine-type endopeptidase activity"/>
    <property type="evidence" value="ECO:0007669"/>
    <property type="project" value="UniProtKB-EC"/>
</dbReference>
<evidence type="ECO:0000313" key="9">
    <source>
        <dbReference type="EMBL" id="VAW29400.1"/>
    </source>
</evidence>
<dbReference type="InterPro" id="IPR002470">
    <property type="entry name" value="Peptidase_S9A"/>
</dbReference>
<dbReference type="GO" id="GO:0070012">
    <property type="term" value="F:oligopeptidase activity"/>
    <property type="evidence" value="ECO:0007669"/>
    <property type="project" value="TreeGrafter"/>
</dbReference>
<dbReference type="SUPFAM" id="SSF53474">
    <property type="entry name" value="alpha/beta-Hydrolases"/>
    <property type="match status" value="1"/>
</dbReference>
<dbReference type="AlphaFoldDB" id="A0A3B0UJV3"/>
<gene>
    <name evidence="9" type="ORF">MNBD_BACTEROID07-1180</name>
</gene>
<evidence type="ECO:0000259" key="7">
    <source>
        <dbReference type="Pfam" id="PF00326"/>
    </source>
</evidence>
<dbReference type="InterPro" id="IPR002471">
    <property type="entry name" value="Pept_S9_AS"/>
</dbReference>
<protein>
    <recommendedName>
        <fullName evidence="3">prolyl oligopeptidase</fullName>
        <ecNumber evidence="3">3.4.21.26</ecNumber>
    </recommendedName>
</protein>
<feature type="domain" description="Peptidase S9 prolyl oligopeptidase catalytic" evidence="7">
    <location>
        <begin position="488"/>
        <end position="694"/>
    </location>
</feature>
<organism evidence="9">
    <name type="scientific">hydrothermal vent metagenome</name>
    <dbReference type="NCBI Taxonomy" id="652676"/>
    <lineage>
        <taxon>unclassified sequences</taxon>
        <taxon>metagenomes</taxon>
        <taxon>ecological metagenomes</taxon>
    </lineage>
</organism>
<keyword evidence="5 9" id="KW-0378">Hydrolase</keyword>
<name>A0A3B0UJV3_9ZZZZ</name>
<evidence type="ECO:0000259" key="8">
    <source>
        <dbReference type="Pfam" id="PF02897"/>
    </source>
</evidence>
<accession>A0A3B0UJV3</accession>